<reference evidence="3" key="1">
    <citation type="submission" date="2016-04" db="EMBL/GenBank/DDBJ databases">
        <title>Cephalotus genome sequencing.</title>
        <authorList>
            <person name="Fukushima K."/>
            <person name="Hasebe M."/>
            <person name="Fang X."/>
        </authorList>
    </citation>
    <scope>NUCLEOTIDE SEQUENCE [LARGE SCALE GENOMIC DNA]</scope>
    <source>
        <strain evidence="3">cv. St1</strain>
    </source>
</reference>
<evidence type="ECO:0000313" key="3">
    <source>
        <dbReference type="Proteomes" id="UP000187406"/>
    </source>
</evidence>
<organism evidence="2 3">
    <name type="scientific">Cephalotus follicularis</name>
    <name type="common">Albany pitcher plant</name>
    <dbReference type="NCBI Taxonomy" id="3775"/>
    <lineage>
        <taxon>Eukaryota</taxon>
        <taxon>Viridiplantae</taxon>
        <taxon>Streptophyta</taxon>
        <taxon>Embryophyta</taxon>
        <taxon>Tracheophyta</taxon>
        <taxon>Spermatophyta</taxon>
        <taxon>Magnoliopsida</taxon>
        <taxon>eudicotyledons</taxon>
        <taxon>Gunneridae</taxon>
        <taxon>Pentapetalae</taxon>
        <taxon>rosids</taxon>
        <taxon>fabids</taxon>
        <taxon>Oxalidales</taxon>
        <taxon>Cephalotaceae</taxon>
        <taxon>Cephalotus</taxon>
    </lineage>
</organism>
<accession>A0A1Q3BMX5</accession>
<name>A0A1Q3BMX5_CEPFO</name>
<comment type="caution">
    <text evidence="2">The sequence shown here is derived from an EMBL/GenBank/DDBJ whole genome shotgun (WGS) entry which is preliminary data.</text>
</comment>
<keyword evidence="1" id="KW-0175">Coiled coil</keyword>
<protein>
    <submittedName>
        <fullName evidence="2">Uncharacterized protein</fullName>
    </submittedName>
</protein>
<dbReference type="InParanoid" id="A0A1Q3BMX5"/>
<dbReference type="PANTHER" id="PTHR48248:SF5">
    <property type="entry name" value="UVR DOMAIN-CONTAINING PROTEIN"/>
    <property type="match status" value="1"/>
</dbReference>
<feature type="coiled-coil region" evidence="1">
    <location>
        <begin position="35"/>
        <end position="90"/>
    </location>
</feature>
<sequence length="129" mass="15210">MALPPRKRLSILFVGCKWWPSNSKHKKRNREITGIKKIKARIKQQKREQAEISAQQKCIREGQREVQEKLKEIESECEKLRKEAKYISKQSSGTQVRLNLLFQILKAREDHDMPKAANLIQSLREIMTQ</sequence>
<dbReference type="EMBL" id="BDDD01000704">
    <property type="protein sequence ID" value="GAV69239.1"/>
    <property type="molecule type" value="Genomic_DNA"/>
</dbReference>
<dbReference type="PANTHER" id="PTHR48248">
    <property type="entry name" value="UVR DOMAIN-CONTAINING PROTEIN"/>
    <property type="match status" value="1"/>
</dbReference>
<evidence type="ECO:0000313" key="2">
    <source>
        <dbReference type="EMBL" id="GAV69239.1"/>
    </source>
</evidence>
<dbReference type="Proteomes" id="UP000187406">
    <property type="component" value="Unassembled WGS sequence"/>
</dbReference>
<gene>
    <name evidence="2" type="ORF">CFOL_v3_12740</name>
</gene>
<dbReference type="OrthoDB" id="993548at2759"/>
<proteinExistence type="predicted"/>
<keyword evidence="3" id="KW-1185">Reference proteome</keyword>
<dbReference type="AlphaFoldDB" id="A0A1Q3BMX5"/>
<evidence type="ECO:0000256" key="1">
    <source>
        <dbReference type="SAM" id="Coils"/>
    </source>
</evidence>